<dbReference type="PANTHER" id="PTHR36529:SF1">
    <property type="entry name" value="GLYCOSYLTRANSFERASE"/>
    <property type="match status" value="1"/>
</dbReference>
<evidence type="ECO:0000313" key="1">
    <source>
        <dbReference type="EMBL" id="VAX17101.1"/>
    </source>
</evidence>
<accession>A0A3B1BRB1</accession>
<dbReference type="InterPro" id="IPR029044">
    <property type="entry name" value="Nucleotide-diphossugar_trans"/>
</dbReference>
<reference evidence="1" key="1">
    <citation type="submission" date="2018-06" db="EMBL/GenBank/DDBJ databases">
        <authorList>
            <person name="Zhirakovskaya E."/>
        </authorList>
    </citation>
    <scope>NUCLEOTIDE SEQUENCE</scope>
</reference>
<dbReference type="InterPro" id="IPR018641">
    <property type="entry name" value="Trfase_1_rSAM/seldom-assoc"/>
</dbReference>
<organism evidence="1">
    <name type="scientific">hydrothermal vent metagenome</name>
    <dbReference type="NCBI Taxonomy" id="652676"/>
    <lineage>
        <taxon>unclassified sequences</taxon>
        <taxon>metagenomes</taxon>
        <taxon>ecological metagenomes</taxon>
    </lineage>
</organism>
<evidence type="ECO:0008006" key="2">
    <source>
        <dbReference type="Google" id="ProtNLM"/>
    </source>
</evidence>
<sequence>MKTLIIFAKAPVAGQVKTRLTKNTPLDAAEVCRLYEGFLKDTIISSAMTDAKNIAIHFTPADEEPMMKKIVTSLRLGVRNENRFVFTPQEGKSFTERVENAFRAEAAGGSELVMIGADSPMIRPDVIDEAFEFVYARSGMALGPSGEGGLYLIGYPADVSFDYNEVFTHGSELENMTAIAERLAMPVRLLPGALDVDVEADLVTLLGMVRALDYERRFEGSLFPSHTHKALKKLELEVVRSSGDTRAKRLARL</sequence>
<dbReference type="SUPFAM" id="SSF53448">
    <property type="entry name" value="Nucleotide-diphospho-sugar transferases"/>
    <property type="match status" value="1"/>
</dbReference>
<dbReference type="AlphaFoldDB" id="A0A3B1BRB1"/>
<gene>
    <name evidence="1" type="ORF">MNBD_NITROSPINAE02-1318</name>
</gene>
<protein>
    <recommendedName>
        <fullName evidence="2">Glycosyltransferase</fullName>
    </recommendedName>
</protein>
<name>A0A3B1BRB1_9ZZZZ</name>
<proteinExistence type="predicted"/>
<dbReference type="PANTHER" id="PTHR36529">
    <property type="entry name" value="SLL1095 PROTEIN"/>
    <property type="match status" value="1"/>
</dbReference>
<dbReference type="Gene3D" id="3.90.550.10">
    <property type="entry name" value="Spore Coat Polysaccharide Biosynthesis Protein SpsA, Chain A"/>
    <property type="match status" value="1"/>
</dbReference>
<dbReference type="Pfam" id="PF09837">
    <property type="entry name" value="DUF2064"/>
    <property type="match status" value="1"/>
</dbReference>
<dbReference type="EMBL" id="UOGE01000018">
    <property type="protein sequence ID" value="VAX17101.1"/>
    <property type="molecule type" value="Genomic_DNA"/>
</dbReference>